<dbReference type="Proteomes" id="UP001519887">
    <property type="component" value="Unassembled WGS sequence"/>
</dbReference>
<keyword evidence="9" id="KW-1185">Reference proteome</keyword>
<evidence type="ECO:0000259" key="7">
    <source>
        <dbReference type="PROSITE" id="PS50110"/>
    </source>
</evidence>
<dbReference type="Gene3D" id="3.40.50.2300">
    <property type="match status" value="1"/>
</dbReference>
<dbReference type="PANTHER" id="PTHR48111:SF1">
    <property type="entry name" value="TWO-COMPONENT RESPONSE REGULATOR ORR33"/>
    <property type="match status" value="1"/>
</dbReference>
<gene>
    <name evidence="8" type="ORF">K0U00_49000</name>
</gene>
<dbReference type="InterPro" id="IPR001789">
    <property type="entry name" value="Sig_transdc_resp-reg_receiver"/>
</dbReference>
<dbReference type="PROSITE" id="PS50110">
    <property type="entry name" value="RESPONSE_REGULATORY"/>
    <property type="match status" value="1"/>
</dbReference>
<evidence type="ECO:0000313" key="9">
    <source>
        <dbReference type="Proteomes" id="UP001519887"/>
    </source>
</evidence>
<feature type="non-terminal residue" evidence="8">
    <location>
        <position position="99"/>
    </location>
</feature>
<keyword evidence="5" id="KW-0804">Transcription</keyword>
<evidence type="ECO:0000256" key="5">
    <source>
        <dbReference type="ARBA" id="ARBA00023163"/>
    </source>
</evidence>
<keyword evidence="3" id="KW-0805">Transcription regulation</keyword>
<dbReference type="SUPFAM" id="SSF52172">
    <property type="entry name" value="CheY-like"/>
    <property type="match status" value="1"/>
</dbReference>
<evidence type="ECO:0000256" key="3">
    <source>
        <dbReference type="ARBA" id="ARBA00023015"/>
    </source>
</evidence>
<dbReference type="CDD" id="cd17536">
    <property type="entry name" value="REC_YesN-like"/>
    <property type="match status" value="1"/>
</dbReference>
<dbReference type="PANTHER" id="PTHR48111">
    <property type="entry name" value="REGULATOR OF RPOS"/>
    <property type="match status" value="1"/>
</dbReference>
<evidence type="ECO:0000256" key="4">
    <source>
        <dbReference type="ARBA" id="ARBA00023125"/>
    </source>
</evidence>
<feature type="domain" description="Response regulatory" evidence="7">
    <location>
        <begin position="2"/>
        <end position="99"/>
    </location>
</feature>
<evidence type="ECO:0000256" key="1">
    <source>
        <dbReference type="ARBA" id="ARBA00022553"/>
    </source>
</evidence>
<reference evidence="8 9" key="1">
    <citation type="submission" date="2021-07" db="EMBL/GenBank/DDBJ databases">
        <title>Paenibacillus radiodurans sp. nov., isolated from the southeastern edge of Tengger Desert.</title>
        <authorList>
            <person name="Zhang G."/>
        </authorList>
    </citation>
    <scope>NUCLEOTIDE SEQUENCE [LARGE SCALE GENOMIC DNA]</scope>
    <source>
        <strain evidence="8 9">CCM 7311</strain>
    </source>
</reference>
<keyword evidence="4" id="KW-0238">DNA-binding</keyword>
<keyword evidence="2" id="KW-0902">Two-component regulatory system</keyword>
<keyword evidence="1 6" id="KW-0597">Phosphoprotein</keyword>
<evidence type="ECO:0000256" key="6">
    <source>
        <dbReference type="PROSITE-ProRule" id="PRU00169"/>
    </source>
</evidence>
<protein>
    <submittedName>
        <fullName evidence="8">Response regulator</fullName>
    </submittedName>
</protein>
<dbReference type="InterPro" id="IPR039420">
    <property type="entry name" value="WalR-like"/>
</dbReference>
<dbReference type="InterPro" id="IPR011006">
    <property type="entry name" value="CheY-like_superfamily"/>
</dbReference>
<evidence type="ECO:0000256" key="2">
    <source>
        <dbReference type="ARBA" id="ARBA00023012"/>
    </source>
</evidence>
<dbReference type="SMART" id="SM00448">
    <property type="entry name" value="REC"/>
    <property type="match status" value="1"/>
</dbReference>
<sequence length="99" mass="10935">MRILIVDDESEIRDYLAGLPQWEEARCTVVGTAANGEEALGLMERTSPDVLLTDIRMPVMDGIALAEAVRATRPDLPIIFLTAHHEFEYARQAVRLGAA</sequence>
<proteinExistence type="predicted"/>
<accession>A0ABS7CM88</accession>
<dbReference type="EMBL" id="JAHZIK010003497">
    <property type="protein sequence ID" value="MBW7462017.1"/>
    <property type="molecule type" value="Genomic_DNA"/>
</dbReference>
<organism evidence="8 9">
    <name type="scientific">Paenibacillus sepulcri</name>
    <dbReference type="NCBI Taxonomy" id="359917"/>
    <lineage>
        <taxon>Bacteria</taxon>
        <taxon>Bacillati</taxon>
        <taxon>Bacillota</taxon>
        <taxon>Bacilli</taxon>
        <taxon>Bacillales</taxon>
        <taxon>Paenibacillaceae</taxon>
        <taxon>Paenibacillus</taxon>
    </lineage>
</organism>
<comment type="caution">
    <text evidence="8">The sequence shown here is derived from an EMBL/GenBank/DDBJ whole genome shotgun (WGS) entry which is preliminary data.</text>
</comment>
<dbReference type="Pfam" id="PF00072">
    <property type="entry name" value="Response_reg"/>
    <property type="match status" value="1"/>
</dbReference>
<feature type="modified residue" description="4-aspartylphosphate" evidence="6">
    <location>
        <position position="54"/>
    </location>
</feature>
<name>A0ABS7CM88_9BACL</name>
<evidence type="ECO:0000313" key="8">
    <source>
        <dbReference type="EMBL" id="MBW7462017.1"/>
    </source>
</evidence>